<evidence type="ECO:0000313" key="2">
    <source>
        <dbReference type="EMBL" id="KAF2084097.1"/>
    </source>
</evidence>
<comment type="caution">
    <text evidence="2">The sequence shown here is derived from an EMBL/GenBank/DDBJ whole genome shotgun (WGS) entry which is preliminary data.</text>
</comment>
<keyword evidence="3" id="KW-1185">Reference proteome</keyword>
<reference evidence="2" key="1">
    <citation type="journal article" date="2020" name="Stud. Mycol.">
        <title>101 Dothideomycetes genomes: a test case for predicting lifestyles and emergence of pathogens.</title>
        <authorList>
            <person name="Haridas S."/>
            <person name="Albert R."/>
            <person name="Binder M."/>
            <person name="Bloem J."/>
            <person name="Labutti K."/>
            <person name="Salamov A."/>
            <person name="Andreopoulos B."/>
            <person name="Baker S."/>
            <person name="Barry K."/>
            <person name="Bills G."/>
            <person name="Bluhm B."/>
            <person name="Cannon C."/>
            <person name="Castanera R."/>
            <person name="Culley D."/>
            <person name="Daum C."/>
            <person name="Ezra D."/>
            <person name="Gonzalez J."/>
            <person name="Henrissat B."/>
            <person name="Kuo A."/>
            <person name="Liang C."/>
            <person name="Lipzen A."/>
            <person name="Lutzoni F."/>
            <person name="Magnuson J."/>
            <person name="Mondo S."/>
            <person name="Nolan M."/>
            <person name="Ohm R."/>
            <person name="Pangilinan J."/>
            <person name="Park H.-J."/>
            <person name="Ramirez L."/>
            <person name="Alfaro M."/>
            <person name="Sun H."/>
            <person name="Tritt A."/>
            <person name="Yoshinaga Y."/>
            <person name="Zwiers L.-H."/>
            <person name="Turgeon B."/>
            <person name="Goodwin S."/>
            <person name="Spatafora J."/>
            <person name="Crous P."/>
            <person name="Grigoriev I."/>
        </authorList>
    </citation>
    <scope>NUCLEOTIDE SEQUENCE</scope>
    <source>
        <strain evidence="2">CBS 121410</strain>
    </source>
</reference>
<dbReference type="OrthoDB" id="2357318at2759"/>
<dbReference type="Pfam" id="PF26001">
    <property type="entry name" value="Pex8"/>
    <property type="match status" value="1"/>
</dbReference>
<dbReference type="InterPro" id="IPR055334">
    <property type="entry name" value="PEX8-like"/>
</dbReference>
<dbReference type="PANTHER" id="PTHR39214">
    <property type="entry name" value="MICROBODY (PEROXISOME) BIOGENESIS PROTEIN PEROXIN 8 (EUROFUNG)"/>
    <property type="match status" value="1"/>
</dbReference>
<protein>
    <recommendedName>
        <fullName evidence="4">Peroxisomal membrane protein Pex17</fullName>
    </recommendedName>
</protein>
<evidence type="ECO:0000313" key="3">
    <source>
        <dbReference type="Proteomes" id="UP000799776"/>
    </source>
</evidence>
<sequence>MPADRLLQTLLRSLQTYTEHQDTPRLLSTASSLLTTLTNPLNITLLTAQLLTAPALWTRPDGLKTCLSVMSVFHAAGRAVLAHERDVRDGQMPPRSQAGPGQVPIGGNMAPEQWARAVVAGADERSARWRHLLVLGGLLMCGERDGGEGGLAWPKGLERALEKGLAQAVNLVTEEVGRGEGEELAGLAVAMVLGYAWGRLGEPIRREVEYDALLPVLFQAAFASSEGFQSAYFLGAVDLDVVQVKGGKFDWSPKSNSFRQLQNIASRPLLSSMGSLSRLIAYSIEHVRDPWIIQTTIDHLADFARALTLQWRQMKLSQIDASEESVFLLRDTTQTSLPLLWRVLKAALFATVIILRGALGRTLADGFLAADGVAPVIVSQTLHTLRNLYFISSRLGADSFSQYTFVYLTAIDILTQYPIQADSFLKAIQPTNIGHIPPHPLDRTLDLFFLNTAEHFTLLLPPTTNESLLLAAATPYLATDVSHHLLPIFEAAHSVTLAVLAAPHSANVAAKHLPFYVNALFQVFPANLSPRQFRLAFKTLLKVTAPPSPLSATHQDLPATLLELVRHRAINAPTTPLPTAIVSPTSSTSHHQHQEQIPPNTPALSEQGVLVLTLLDALPFLPVPLLEEWLPLAAELVNGVRPEELSRVCRERFWEVLVGGEMDAERSLVAVGWWGTRGGREMVMGGGDDEEYMMSGALGGRVGERESKL</sequence>
<organism evidence="2 3">
    <name type="scientific">Saccharata proteae CBS 121410</name>
    <dbReference type="NCBI Taxonomy" id="1314787"/>
    <lineage>
        <taxon>Eukaryota</taxon>
        <taxon>Fungi</taxon>
        <taxon>Dikarya</taxon>
        <taxon>Ascomycota</taxon>
        <taxon>Pezizomycotina</taxon>
        <taxon>Dothideomycetes</taxon>
        <taxon>Dothideomycetes incertae sedis</taxon>
        <taxon>Botryosphaeriales</taxon>
        <taxon>Saccharataceae</taxon>
        <taxon>Saccharata</taxon>
    </lineage>
</organism>
<feature type="region of interest" description="Disordered" evidence="1">
    <location>
        <begin position="85"/>
        <end position="104"/>
    </location>
</feature>
<dbReference type="PANTHER" id="PTHR39214:SF1">
    <property type="entry name" value="MICROBODY (PEROXISOME) BIOGENESIS PROTEIN PEROXIN 8 (EUROFUNG)"/>
    <property type="match status" value="1"/>
</dbReference>
<feature type="region of interest" description="Disordered" evidence="1">
    <location>
        <begin position="583"/>
        <end position="602"/>
    </location>
</feature>
<proteinExistence type="predicted"/>
<dbReference type="EMBL" id="ML978746">
    <property type="protein sequence ID" value="KAF2084097.1"/>
    <property type="molecule type" value="Genomic_DNA"/>
</dbReference>
<dbReference type="Proteomes" id="UP000799776">
    <property type="component" value="Unassembled WGS sequence"/>
</dbReference>
<gene>
    <name evidence="2" type="ORF">K490DRAFT_49907</name>
</gene>
<dbReference type="AlphaFoldDB" id="A0A9P4HNL6"/>
<accession>A0A9P4HNL6</accession>
<name>A0A9P4HNL6_9PEZI</name>
<evidence type="ECO:0000256" key="1">
    <source>
        <dbReference type="SAM" id="MobiDB-lite"/>
    </source>
</evidence>
<evidence type="ECO:0008006" key="4">
    <source>
        <dbReference type="Google" id="ProtNLM"/>
    </source>
</evidence>